<proteinExistence type="predicted"/>
<dbReference type="EMBL" id="FXAM01000001">
    <property type="protein sequence ID" value="SMF94289.1"/>
    <property type="molecule type" value="Genomic_DNA"/>
</dbReference>
<dbReference type="RefSeq" id="WP_085211524.1">
    <property type="nucleotide sequence ID" value="NZ_FXAM01000001.1"/>
</dbReference>
<accession>A0A1Y6CUF4</accession>
<dbReference type="Proteomes" id="UP000192923">
    <property type="component" value="Unassembled WGS sequence"/>
</dbReference>
<reference evidence="1 2" key="1">
    <citation type="submission" date="2016-12" db="EMBL/GenBank/DDBJ databases">
        <authorList>
            <person name="Song W.-J."/>
            <person name="Kurnit D.M."/>
        </authorList>
    </citation>
    <scope>NUCLEOTIDE SEQUENCE [LARGE SCALE GENOMIC DNA]</scope>
    <source>
        <strain evidence="1 2">175</strain>
    </source>
</reference>
<dbReference type="Pfam" id="PF14375">
    <property type="entry name" value="Cys_rich_CWC"/>
    <property type="match status" value="1"/>
</dbReference>
<dbReference type="InterPro" id="IPR032720">
    <property type="entry name" value="Cys_rich_CWC"/>
</dbReference>
<name>A0A1Y6CUF4_9GAMM</name>
<gene>
    <name evidence="1" type="ORF">SAMN02949497_1598</name>
</gene>
<sequence>MTDQKHEAKTCPRCAREFVCKANRIHQCGCMEVRLSRETVDHIRQTYDGCLCVACLALLESSTDVRLDALRWP</sequence>
<organism evidence="1 2">
    <name type="scientific">Methylomagnum ishizawai</name>
    <dbReference type="NCBI Taxonomy" id="1760988"/>
    <lineage>
        <taxon>Bacteria</taxon>
        <taxon>Pseudomonadati</taxon>
        <taxon>Pseudomonadota</taxon>
        <taxon>Gammaproteobacteria</taxon>
        <taxon>Methylococcales</taxon>
        <taxon>Methylococcaceae</taxon>
        <taxon>Methylomagnum</taxon>
    </lineage>
</organism>
<protein>
    <submittedName>
        <fullName evidence="1">Cysteine-rich CWC</fullName>
    </submittedName>
</protein>
<evidence type="ECO:0000313" key="1">
    <source>
        <dbReference type="EMBL" id="SMF94289.1"/>
    </source>
</evidence>
<dbReference type="AlphaFoldDB" id="A0A1Y6CUF4"/>
<evidence type="ECO:0000313" key="2">
    <source>
        <dbReference type="Proteomes" id="UP000192923"/>
    </source>
</evidence>
<dbReference type="OrthoDB" id="9800168at2"/>
<keyword evidence="2" id="KW-1185">Reference proteome</keyword>